<dbReference type="EMBL" id="NKUJ01000235">
    <property type="protein sequence ID" value="RMJ09624.1"/>
    <property type="molecule type" value="Genomic_DNA"/>
</dbReference>
<name>A0A3M2RWH5_9HYPO</name>
<organism evidence="2 3">
    <name type="scientific">Fusarium kuroshium</name>
    <dbReference type="NCBI Taxonomy" id="2010991"/>
    <lineage>
        <taxon>Eukaryota</taxon>
        <taxon>Fungi</taxon>
        <taxon>Dikarya</taxon>
        <taxon>Ascomycota</taxon>
        <taxon>Pezizomycotina</taxon>
        <taxon>Sordariomycetes</taxon>
        <taxon>Hypocreomycetidae</taxon>
        <taxon>Hypocreales</taxon>
        <taxon>Nectriaceae</taxon>
        <taxon>Fusarium</taxon>
        <taxon>Fusarium solani species complex</taxon>
    </lineage>
</organism>
<dbReference type="Proteomes" id="UP000277212">
    <property type="component" value="Unassembled WGS sequence"/>
</dbReference>
<accession>A0A3M2RWH5</accession>
<proteinExistence type="predicted"/>
<protein>
    <submittedName>
        <fullName evidence="2">Uncharacterized protein</fullName>
    </submittedName>
</protein>
<evidence type="ECO:0000256" key="1">
    <source>
        <dbReference type="SAM" id="Phobius"/>
    </source>
</evidence>
<keyword evidence="1" id="KW-1133">Transmembrane helix</keyword>
<keyword evidence="1" id="KW-0472">Membrane</keyword>
<keyword evidence="1" id="KW-0812">Transmembrane</keyword>
<evidence type="ECO:0000313" key="3">
    <source>
        <dbReference type="Proteomes" id="UP000277212"/>
    </source>
</evidence>
<dbReference type="AlphaFoldDB" id="A0A3M2RWH5"/>
<evidence type="ECO:0000313" key="2">
    <source>
        <dbReference type="EMBL" id="RMJ09624.1"/>
    </source>
</evidence>
<comment type="caution">
    <text evidence="2">The sequence shown here is derived from an EMBL/GenBank/DDBJ whole genome shotgun (WGS) entry which is preliminary data.</text>
</comment>
<gene>
    <name evidence="2" type="ORF">CDV36_010751</name>
</gene>
<feature type="transmembrane region" description="Helical" evidence="1">
    <location>
        <begin position="512"/>
        <end position="532"/>
    </location>
</feature>
<feature type="transmembrane region" description="Helical" evidence="1">
    <location>
        <begin position="544"/>
        <end position="564"/>
    </location>
</feature>
<keyword evidence="3" id="KW-1185">Reference proteome</keyword>
<reference evidence="2 3" key="1">
    <citation type="submission" date="2017-06" db="EMBL/GenBank/DDBJ databases">
        <title>Comparative genomic analysis of Ambrosia Fusariam Clade fungi.</title>
        <authorList>
            <person name="Stajich J.E."/>
            <person name="Carrillo J."/>
            <person name="Kijimoto T."/>
            <person name="Eskalen A."/>
            <person name="O'Donnell K."/>
            <person name="Kasson M."/>
        </authorList>
    </citation>
    <scope>NUCLEOTIDE SEQUENCE [LARGE SCALE GENOMIC DNA]</scope>
    <source>
        <strain evidence="2">UCR3666</strain>
    </source>
</reference>
<sequence>MDTSYCRVSPNSQSSRNRSKFPTLRGFVERWTTTTLAWVDWSEPDAWKKQLANVTKISPEVENRPFLEVLRENGIEIMNEIACFIQPSMSSARWDRRVSHIEGFCAGAKFALQDAIPAGPGNSLLDGARDPEAWVSDRNWVGETAGPPPNHPRVLDNNGLYHVLLKKRFPEGSQGDIVGPPRRIYISNPNGASVVAIIKTTPASQVEGFRDLFTGYITPTPEPKFILRVPEWWCGCFVISFHIPYCGISTRELQDCRTISNSGTRLRSRKDLGFLLLKGHGLLDAEGSSFHDEAILHQAVYSLIVTGKSDKYWTAACLDDDFFEEEPRLASDEETLEVLGTTDPILLKAEGSPTKSPRAYALASLAIALYKTVEHHGNIQDWFKASLSLHTSDAEDNPPYKISAKELQIWIEKFPGALNIVIHSNFNLIVKLDRFLEEDVMLDPDALPRGVLWRSLQSDQDALKSLLRINEYRNQLRGIDAELRQMLTACEEVRRKRQNDNEGEQQIITKQVYRVAIAAFVLTILNMVAQLYSAKPDKDDSASWSSYLAMVMLCISMSIAIAVYPFWQQVLRWFEFVVAFSSARFRAVRRHIGL</sequence>
<dbReference type="OrthoDB" id="5097863at2759"/>